<dbReference type="AlphaFoldDB" id="J1APE6"/>
<accession>J1APE6</accession>
<dbReference type="Proteomes" id="UP000005095">
    <property type="component" value="Chromosome"/>
</dbReference>
<proteinExistence type="predicted"/>
<keyword evidence="4" id="KW-1185">Reference proteome</keyword>
<evidence type="ECO:0000313" key="4">
    <source>
        <dbReference type="Proteomes" id="UP000005095"/>
    </source>
</evidence>
<evidence type="ECO:0000259" key="1">
    <source>
        <dbReference type="Pfam" id="PF00534"/>
    </source>
</evidence>
<feature type="domain" description="Glycosyl transferase family 1" evidence="1">
    <location>
        <begin position="176"/>
        <end position="337"/>
    </location>
</feature>
<evidence type="ECO:0000313" key="3">
    <source>
        <dbReference type="EMBL" id="EJG06788.1"/>
    </source>
</evidence>
<keyword evidence="3" id="KW-0808">Transferase</keyword>
<dbReference type="PANTHER" id="PTHR45947:SF15">
    <property type="entry name" value="TEICHURONIC ACID BIOSYNTHESIS GLYCOSYLTRANSFERASE TUAC-RELATED"/>
    <property type="match status" value="1"/>
</dbReference>
<dbReference type="HOGENOM" id="CLU_009583_2_2_2"/>
<reference evidence="3 4" key="1">
    <citation type="submission" date="2011-08" db="EMBL/GenBank/DDBJ databases">
        <title>The complete genome of Methanofollis liminatans DSM 4140.</title>
        <authorList>
            <consortium name="US DOE Joint Genome Institute (JGI-PGF)"/>
            <person name="Lucas S."/>
            <person name="Han J."/>
            <person name="Lapidus A."/>
            <person name="Bruce D."/>
            <person name="Goodwin L."/>
            <person name="Pitluck S."/>
            <person name="Peters L."/>
            <person name="Kyrpides N."/>
            <person name="Mavromatis K."/>
            <person name="Ivanova N."/>
            <person name="Mikhailova N."/>
            <person name="Lu M."/>
            <person name="Detter J.C."/>
            <person name="Tapia R."/>
            <person name="Han C."/>
            <person name="Land M."/>
            <person name="Hauser L."/>
            <person name="Markowitz V."/>
            <person name="Cheng J.-F."/>
            <person name="Hugenholtz P."/>
            <person name="Woyke T."/>
            <person name="Wu D."/>
            <person name="Spring S."/>
            <person name="Schuler E."/>
            <person name="Brambilla E."/>
            <person name="Klenk H.-P."/>
            <person name="Eisen J.A."/>
        </authorList>
    </citation>
    <scope>NUCLEOTIDE SEQUENCE [LARGE SCALE GENOMIC DNA]</scope>
    <source>
        <strain evidence="3 4">DSM 4140</strain>
    </source>
</reference>
<gene>
    <name evidence="3" type="ORF">Metli_0829</name>
</gene>
<name>J1APE6_9EURY</name>
<dbReference type="STRING" id="28892.Metli_0829"/>
<dbReference type="SUPFAM" id="SSF53756">
    <property type="entry name" value="UDP-Glycosyltransferase/glycogen phosphorylase"/>
    <property type="match status" value="1"/>
</dbReference>
<dbReference type="Gene3D" id="3.40.50.2000">
    <property type="entry name" value="Glycogen Phosphorylase B"/>
    <property type="match status" value="2"/>
</dbReference>
<dbReference type="GO" id="GO:0016757">
    <property type="term" value="F:glycosyltransferase activity"/>
    <property type="evidence" value="ECO:0007669"/>
    <property type="project" value="InterPro"/>
</dbReference>
<dbReference type="CDD" id="cd03801">
    <property type="entry name" value="GT4_PimA-like"/>
    <property type="match status" value="1"/>
</dbReference>
<dbReference type="Pfam" id="PF13439">
    <property type="entry name" value="Glyco_transf_4"/>
    <property type="match status" value="1"/>
</dbReference>
<dbReference type="InterPro" id="IPR050194">
    <property type="entry name" value="Glycosyltransferase_grp1"/>
</dbReference>
<feature type="domain" description="Glycosyltransferase subfamily 4-like N-terminal" evidence="2">
    <location>
        <begin position="16"/>
        <end position="170"/>
    </location>
</feature>
<dbReference type="InterPro" id="IPR028098">
    <property type="entry name" value="Glyco_trans_4-like_N"/>
</dbReference>
<protein>
    <submittedName>
        <fullName evidence="3">Glycosyl transferase group 1</fullName>
    </submittedName>
</protein>
<organism evidence="3 4">
    <name type="scientific">Methanofollis liminatans DSM 4140</name>
    <dbReference type="NCBI Taxonomy" id="28892"/>
    <lineage>
        <taxon>Archaea</taxon>
        <taxon>Methanobacteriati</taxon>
        <taxon>Methanobacteriota</taxon>
        <taxon>Stenosarchaea group</taxon>
        <taxon>Methanomicrobia</taxon>
        <taxon>Methanomicrobiales</taxon>
        <taxon>Methanomicrobiaceae</taxon>
        <taxon>Methanofollis</taxon>
    </lineage>
</organism>
<evidence type="ECO:0000259" key="2">
    <source>
        <dbReference type="Pfam" id="PF13439"/>
    </source>
</evidence>
<sequence>MRIALLVMMFPPKNLGGTEIASYNIAKHLARRNHEVHVITSSDPGVPNYKSESGFFIHRTVLNHTKYIGIVLFAITSMIQVTKIRPDIIHAQNITMGMIAFFGKKFFKIPYVVWGRGSDVHLQWKFKKYVSKIVLNNADVSIALSQNMKDEMQKLSKKDIYVIPNGIDPAIFKESKVKKDYTGTKIIYVGSLLPIKGVKYLIKAMQILHPTNPDIHLTIVGDGSDRRSLEQMVHEYALVQNISFVGKLPHKDIPQWLCNNNILVLPSNSEGMPNVLLEAMAAGLPVVATNVGGIPDIIKNKRNGYLVEPKNPQEIAEKIQYLINNSQMRKIISEQNKMDSQRYNWNNIVQNLDSLYSKVLKTD</sequence>
<dbReference type="EMBL" id="CM001555">
    <property type="protein sequence ID" value="EJG06788.1"/>
    <property type="molecule type" value="Genomic_DNA"/>
</dbReference>
<dbReference type="Pfam" id="PF00534">
    <property type="entry name" value="Glycos_transf_1"/>
    <property type="match status" value="1"/>
</dbReference>
<dbReference type="InterPro" id="IPR001296">
    <property type="entry name" value="Glyco_trans_1"/>
</dbReference>
<dbReference type="PANTHER" id="PTHR45947">
    <property type="entry name" value="SULFOQUINOVOSYL TRANSFERASE SQD2"/>
    <property type="match status" value="1"/>
</dbReference>